<comment type="caution">
    <text evidence="2">The sequence shown here is derived from an EMBL/GenBank/DDBJ whole genome shotgun (WGS) entry which is preliminary data.</text>
</comment>
<keyword evidence="1" id="KW-1133">Transmembrane helix</keyword>
<dbReference type="PANTHER" id="PTHR43167">
    <property type="entry name" value="PUTATIVE (AFU_ORTHOLOGUE AFUA_6G01830)-RELATED"/>
    <property type="match status" value="1"/>
</dbReference>
<sequence length="349" mass="37685">MLRFRRFRRSRLLGYVVAAGALGALAAGTLAAAGLLTAGTALVLAALGVVAAAVAAVAVMVRRLARRVNVLSREISGVHRRTGDTLRAVAVQREEADASFAAVRGELSRLREETLPALSRDVIRTVNTQGRNDYEQQVAWTELRDHLRPGPFMPPLRGWAASPDVLRLLVRLIDERRPELVVECGSGSSSVWLGYALRKAGAGRLVALEHEERYAELSRELVAAHGLDAIVDVRHAPLTEWAPDADPGANGVGASAPQPWYDLKAVADLKEIGLVFVDGPPEATATQARYPAVPALLPHCAADAVIVLDDTVRRSERDLSDRWLAAFPELSCRSEAVEKGARVFTRTPL</sequence>
<evidence type="ECO:0000256" key="1">
    <source>
        <dbReference type="SAM" id="Phobius"/>
    </source>
</evidence>
<evidence type="ECO:0000313" key="2">
    <source>
        <dbReference type="EMBL" id="MBB6172654.1"/>
    </source>
</evidence>
<dbReference type="RefSeq" id="WP_184075924.1">
    <property type="nucleotide sequence ID" value="NZ_JACHDS010000001.1"/>
</dbReference>
<feature type="transmembrane region" description="Helical" evidence="1">
    <location>
        <begin position="12"/>
        <end position="35"/>
    </location>
</feature>
<dbReference type="AlphaFoldDB" id="A0A7X0D735"/>
<dbReference type="EMBL" id="JACHDS010000001">
    <property type="protein sequence ID" value="MBB6172654.1"/>
    <property type="molecule type" value="Genomic_DNA"/>
</dbReference>
<keyword evidence="1" id="KW-0472">Membrane</keyword>
<keyword evidence="1" id="KW-0812">Transmembrane</keyword>
<keyword evidence="3" id="KW-1185">Reference proteome</keyword>
<dbReference type="SUPFAM" id="SSF53335">
    <property type="entry name" value="S-adenosyl-L-methionine-dependent methyltransferases"/>
    <property type="match status" value="1"/>
</dbReference>
<feature type="transmembrane region" description="Helical" evidence="1">
    <location>
        <begin position="41"/>
        <end position="61"/>
    </location>
</feature>
<gene>
    <name evidence="2" type="ORF">HNR23_002714</name>
</gene>
<proteinExistence type="predicted"/>
<evidence type="ECO:0008006" key="4">
    <source>
        <dbReference type="Google" id="ProtNLM"/>
    </source>
</evidence>
<dbReference type="Proteomes" id="UP000546642">
    <property type="component" value="Unassembled WGS sequence"/>
</dbReference>
<evidence type="ECO:0000313" key="3">
    <source>
        <dbReference type="Proteomes" id="UP000546642"/>
    </source>
</evidence>
<dbReference type="Pfam" id="PF13578">
    <property type="entry name" value="Methyltransf_24"/>
    <property type="match status" value="1"/>
</dbReference>
<dbReference type="Gene3D" id="3.40.50.150">
    <property type="entry name" value="Vaccinia Virus protein VP39"/>
    <property type="match status" value="1"/>
</dbReference>
<name>A0A7X0D735_9ACTN</name>
<protein>
    <recommendedName>
        <fullName evidence="4">Methyltransferase</fullName>
    </recommendedName>
</protein>
<organism evidence="2 3">
    <name type="scientific">Nocardiopsis mwathae</name>
    <dbReference type="NCBI Taxonomy" id="1472723"/>
    <lineage>
        <taxon>Bacteria</taxon>
        <taxon>Bacillati</taxon>
        <taxon>Actinomycetota</taxon>
        <taxon>Actinomycetes</taxon>
        <taxon>Streptosporangiales</taxon>
        <taxon>Nocardiopsidaceae</taxon>
        <taxon>Nocardiopsis</taxon>
    </lineage>
</organism>
<dbReference type="InterPro" id="IPR029063">
    <property type="entry name" value="SAM-dependent_MTases_sf"/>
</dbReference>
<accession>A0A7X0D735</accession>
<dbReference type="PANTHER" id="PTHR43167:SF1">
    <property type="entry name" value="PUTATIVE (AFU_ORTHOLOGUE AFUA_6G01830)-RELATED"/>
    <property type="match status" value="1"/>
</dbReference>
<reference evidence="2 3" key="1">
    <citation type="submission" date="2020-08" db="EMBL/GenBank/DDBJ databases">
        <title>Sequencing the genomes of 1000 actinobacteria strains.</title>
        <authorList>
            <person name="Klenk H.-P."/>
        </authorList>
    </citation>
    <scope>NUCLEOTIDE SEQUENCE [LARGE SCALE GENOMIC DNA]</scope>
    <source>
        <strain evidence="2 3">DSM 46659</strain>
    </source>
</reference>